<accession>A0A1E5BIC9</accession>
<comment type="caution">
    <text evidence="1">The sequence shown here is derived from an EMBL/GenBank/DDBJ whole genome shotgun (WGS) entry which is preliminary data.</text>
</comment>
<dbReference type="eggNOG" id="COG1672">
    <property type="taxonomic scope" value="Bacteria"/>
</dbReference>
<dbReference type="AlphaFoldDB" id="A0A1E5BIC9"/>
<name>A0A1E5BIC9_9VIBR</name>
<gene>
    <name evidence="1" type="ORF">A1QO_18055</name>
</gene>
<dbReference type="EMBL" id="AJYQ02000025">
    <property type="protein sequence ID" value="OEE37157.1"/>
    <property type="molecule type" value="Genomic_DNA"/>
</dbReference>
<protein>
    <submittedName>
        <fullName evidence="1">Uncharacterized protein</fullName>
    </submittedName>
</protein>
<reference evidence="1 2" key="1">
    <citation type="journal article" date="2012" name="Science">
        <title>Ecological populations of bacteria act as socially cohesive units of antibiotic production and resistance.</title>
        <authorList>
            <person name="Cordero O.X."/>
            <person name="Wildschutte H."/>
            <person name="Kirkup B."/>
            <person name="Proehl S."/>
            <person name="Ngo L."/>
            <person name="Hussain F."/>
            <person name="Le Roux F."/>
            <person name="Mincer T."/>
            <person name="Polz M.F."/>
        </authorList>
    </citation>
    <scope>NUCLEOTIDE SEQUENCE [LARGE SCALE GENOMIC DNA]</scope>
    <source>
        <strain evidence="1 2">ZF-129</strain>
    </source>
</reference>
<evidence type="ECO:0000313" key="2">
    <source>
        <dbReference type="Proteomes" id="UP000094741"/>
    </source>
</evidence>
<dbReference type="RefSeq" id="WP_017039566.1">
    <property type="nucleotide sequence ID" value="NZ_AJYQ02000025.1"/>
</dbReference>
<evidence type="ECO:0000313" key="1">
    <source>
        <dbReference type="EMBL" id="OEE37157.1"/>
    </source>
</evidence>
<dbReference type="Proteomes" id="UP000094741">
    <property type="component" value="Unassembled WGS sequence"/>
</dbReference>
<dbReference type="OrthoDB" id="6398283at2"/>
<sequence>MKAYLDHNILDLMTKGDPHNVKKLLSEHCITPVFSYESLNEIYKSKGYEDSFLAVLSDIGAKYLVPVTKNNRVTGEAELQQVDVFKLYEHYLLNREQQPEYGYGLTAMLQKFYGGRKDESYSHIFEKGTDELAELLQSSLEELKQNPLITTEQLQLVESLPEVLKAQYSTISEQMDNAGVAAVRDFESHFGVGPKTLNNIKGPNVINQTWQLLQSEFEKHSLESESLEDFFGLKFRKYEANFGSEKSTVEKVNAIYHQLDFIGFHRDSKMQKTARFNASFSDMTHAGLASFCELFFCRDNGLVHKASAAYEFLGINTKIVHFTEN</sequence>
<organism evidence="1 2">
    <name type="scientific">Vibrio genomosp. F10 str. ZF-129</name>
    <dbReference type="NCBI Taxonomy" id="1187848"/>
    <lineage>
        <taxon>Bacteria</taxon>
        <taxon>Pseudomonadati</taxon>
        <taxon>Pseudomonadota</taxon>
        <taxon>Gammaproteobacteria</taxon>
        <taxon>Vibrionales</taxon>
        <taxon>Vibrionaceae</taxon>
        <taxon>Vibrio</taxon>
    </lineage>
</organism>
<proteinExistence type="predicted"/>